<dbReference type="PANTHER" id="PTHR31367:SF3">
    <property type="entry name" value="CYTOSOLIC 5'-NUCLEOTIDASE 1A"/>
    <property type="match status" value="1"/>
</dbReference>
<dbReference type="GO" id="GO:0046085">
    <property type="term" value="P:adenosine metabolic process"/>
    <property type="evidence" value="ECO:0007669"/>
    <property type="project" value="TreeGrafter"/>
</dbReference>
<evidence type="ECO:0000313" key="1">
    <source>
        <dbReference type="Ensembl" id="ENSNMLP00000018840.1"/>
    </source>
</evidence>
<reference evidence="1" key="1">
    <citation type="submission" date="2025-08" db="UniProtKB">
        <authorList>
            <consortium name="Ensembl"/>
        </authorList>
    </citation>
    <scope>IDENTIFICATION</scope>
</reference>
<dbReference type="Pfam" id="PF06189">
    <property type="entry name" value="5-nucleotidase"/>
    <property type="match status" value="1"/>
</dbReference>
<dbReference type="GO" id="GO:0008253">
    <property type="term" value="F:5'-nucleotidase activity"/>
    <property type="evidence" value="ECO:0007669"/>
    <property type="project" value="InterPro"/>
</dbReference>
<dbReference type="GO" id="GO:0009117">
    <property type="term" value="P:nucleotide metabolic process"/>
    <property type="evidence" value="ECO:0007669"/>
    <property type="project" value="InterPro"/>
</dbReference>
<proteinExistence type="predicted"/>
<sequence>MEAEMVETVEKPDVIPQVVAENALIVAVSVGAVFAAEEGEVYGAGVAFPLLQAVQTVNERLLQVDPSESERFEVILISTNRVQQQQKERLQSSASAHGLHKHRFSFACEDDFTDSLRQSKVHLFLTTDSTEATRAANEGVLSALLNPLSASGPSEQLRVLFCADAILDPSPGQKTGTHEAVQAFGSRLGKMRQRFGVGDSPLSLVLLTSHGGVNRCCSALKMLRSDGVDVDEAYCLGGTPRGLIMPLLRPHFLLAAAEE</sequence>
<dbReference type="Proteomes" id="UP000694523">
    <property type="component" value="Unplaced"/>
</dbReference>
<keyword evidence="2" id="KW-1185">Reference proteome</keyword>
<evidence type="ECO:0008006" key="3">
    <source>
        <dbReference type="Google" id="ProtNLM"/>
    </source>
</evidence>
<protein>
    <recommendedName>
        <fullName evidence="3">Cytosolic 5'-nucleotidase 1A</fullName>
    </recommendedName>
</protein>
<reference evidence="1" key="2">
    <citation type="submission" date="2025-09" db="UniProtKB">
        <authorList>
            <consortium name="Ensembl"/>
        </authorList>
    </citation>
    <scope>IDENTIFICATION</scope>
</reference>
<dbReference type="GO" id="GO:0000287">
    <property type="term" value="F:magnesium ion binding"/>
    <property type="evidence" value="ECO:0007669"/>
    <property type="project" value="InterPro"/>
</dbReference>
<dbReference type="InterPro" id="IPR010394">
    <property type="entry name" value="5-nucleotidase"/>
</dbReference>
<dbReference type="AlphaFoldDB" id="A0A8C6TAB7"/>
<accession>A0A8C6TAB7</accession>
<evidence type="ECO:0000313" key="2">
    <source>
        <dbReference type="Proteomes" id="UP000694523"/>
    </source>
</evidence>
<name>A0A8C6TAB7_9GOBI</name>
<dbReference type="GO" id="GO:0005829">
    <property type="term" value="C:cytosol"/>
    <property type="evidence" value="ECO:0007669"/>
    <property type="project" value="TreeGrafter"/>
</dbReference>
<dbReference type="PANTHER" id="PTHR31367">
    <property type="entry name" value="CYTOSOLIC 5'-NUCLEOTIDASE 1 FAMILY MEMBER"/>
    <property type="match status" value="1"/>
</dbReference>
<dbReference type="GO" id="GO:0000166">
    <property type="term" value="F:nucleotide binding"/>
    <property type="evidence" value="ECO:0007669"/>
    <property type="project" value="InterPro"/>
</dbReference>
<organism evidence="1 2">
    <name type="scientific">Neogobius melanostomus</name>
    <name type="common">round goby</name>
    <dbReference type="NCBI Taxonomy" id="47308"/>
    <lineage>
        <taxon>Eukaryota</taxon>
        <taxon>Metazoa</taxon>
        <taxon>Chordata</taxon>
        <taxon>Craniata</taxon>
        <taxon>Vertebrata</taxon>
        <taxon>Euteleostomi</taxon>
        <taxon>Actinopterygii</taxon>
        <taxon>Neopterygii</taxon>
        <taxon>Teleostei</taxon>
        <taxon>Neoteleostei</taxon>
        <taxon>Acanthomorphata</taxon>
        <taxon>Gobiaria</taxon>
        <taxon>Gobiiformes</taxon>
        <taxon>Gobioidei</taxon>
        <taxon>Gobiidae</taxon>
        <taxon>Benthophilinae</taxon>
        <taxon>Neogobiini</taxon>
        <taxon>Neogobius</taxon>
    </lineage>
</organism>
<dbReference type="Ensembl" id="ENSNMLT00000021183.1">
    <property type="protein sequence ID" value="ENSNMLP00000018840.1"/>
    <property type="gene ID" value="ENSNMLG00000012385.1"/>
</dbReference>